<dbReference type="GO" id="GO:0006914">
    <property type="term" value="P:autophagy"/>
    <property type="evidence" value="ECO:0007669"/>
    <property type="project" value="InterPro"/>
</dbReference>
<keyword evidence="2" id="KW-1185">Reference proteome</keyword>
<accession>A0A6I9YVF3</accession>
<evidence type="ECO:0000259" key="1">
    <source>
        <dbReference type="Pfam" id="PF21034"/>
    </source>
</evidence>
<dbReference type="GO" id="GO:0042594">
    <property type="term" value="P:response to starvation"/>
    <property type="evidence" value="ECO:0007669"/>
    <property type="project" value="TreeGrafter"/>
</dbReference>
<dbReference type="GO" id="GO:0005737">
    <property type="term" value="C:cytoplasm"/>
    <property type="evidence" value="ECO:0007669"/>
    <property type="project" value="TreeGrafter"/>
</dbReference>
<reference evidence="3" key="1">
    <citation type="submission" date="2025-08" db="UniProtKB">
        <authorList>
            <consortium name="RefSeq"/>
        </authorList>
    </citation>
    <scope>IDENTIFICATION</scope>
</reference>
<feature type="domain" description="BCAS3 WD40" evidence="1">
    <location>
        <begin position="54"/>
        <end position="155"/>
    </location>
</feature>
<evidence type="ECO:0000313" key="2">
    <source>
        <dbReference type="Proteomes" id="UP000504617"/>
    </source>
</evidence>
<dbReference type="KEGG" id="tsr:106554192"/>
<dbReference type="InterPro" id="IPR045142">
    <property type="entry name" value="BCAS3-like"/>
</dbReference>
<dbReference type="AlphaFoldDB" id="A0A6I9YVF3"/>
<proteinExistence type="predicted"/>
<sequence length="155" mass="17257">MAAESPRRPSRCTGGVIVRPQAVTEQSYMESVVTFLQDVVPQAYSSTAPTEEKEKIVWIRFENSDLNDTLRNVELHEMHSTGNEPPLLLMIGYSDGIQIWSIPISGEAQELYSIRHGPVRAARVLPSPQIYREKSDNFAEKRPLLAVCKSIGSSG</sequence>
<dbReference type="RefSeq" id="XP_013928277.1">
    <property type="nucleotide sequence ID" value="XM_014072802.1"/>
</dbReference>
<organism evidence="2 3">
    <name type="scientific">Thamnophis sirtalis</name>
    <dbReference type="NCBI Taxonomy" id="35019"/>
    <lineage>
        <taxon>Eukaryota</taxon>
        <taxon>Metazoa</taxon>
        <taxon>Chordata</taxon>
        <taxon>Craniata</taxon>
        <taxon>Vertebrata</taxon>
        <taxon>Euteleostomi</taxon>
        <taxon>Lepidosauria</taxon>
        <taxon>Squamata</taxon>
        <taxon>Bifurcata</taxon>
        <taxon>Unidentata</taxon>
        <taxon>Episquamata</taxon>
        <taxon>Toxicofera</taxon>
        <taxon>Serpentes</taxon>
        <taxon>Colubroidea</taxon>
        <taxon>Colubridae</taxon>
        <taxon>Natricinae</taxon>
        <taxon>Thamnophis</taxon>
    </lineage>
</organism>
<gene>
    <name evidence="3" type="primary">LOC106554192</name>
</gene>
<name>A0A6I9YVF3_9SAUR</name>
<dbReference type="PANTHER" id="PTHR13268">
    <property type="entry name" value="BREAST CARCINOMA AMPLIFIED SEQUENCE 3"/>
    <property type="match status" value="1"/>
</dbReference>
<evidence type="ECO:0000313" key="3">
    <source>
        <dbReference type="RefSeq" id="XP_013928277.1"/>
    </source>
</evidence>
<dbReference type="Proteomes" id="UP000504617">
    <property type="component" value="Unplaced"/>
</dbReference>
<dbReference type="PANTHER" id="PTHR13268:SF0">
    <property type="entry name" value="BCAS3 MICROTUBULE ASSOCIATED CELL MIGRATION FACTOR"/>
    <property type="match status" value="1"/>
</dbReference>
<dbReference type="GeneID" id="106554192"/>
<protein>
    <submittedName>
        <fullName evidence="3">Breast carcinoma-amplified sequence 3-like</fullName>
    </submittedName>
</protein>
<dbReference type="Pfam" id="PF21034">
    <property type="entry name" value="BCAS3_WD40"/>
    <property type="match status" value="1"/>
</dbReference>
<dbReference type="InterPro" id="IPR048382">
    <property type="entry name" value="BCAS3_WD40"/>
</dbReference>
<dbReference type="OrthoDB" id="25778at2759"/>